<keyword evidence="3" id="KW-0411">Iron-sulfur</keyword>
<dbReference type="AlphaFoldDB" id="A0A6N3H8Y5"/>
<name>A0A6N3H8Y5_CLOSY</name>
<evidence type="ECO:0000313" key="4">
    <source>
        <dbReference type="EMBL" id="VYU72882.1"/>
    </source>
</evidence>
<dbReference type="PANTHER" id="PTHR43432:SF3">
    <property type="entry name" value="SLR0285 PROTEIN"/>
    <property type="match status" value="1"/>
</dbReference>
<dbReference type="Gene3D" id="3.80.30.30">
    <property type="match status" value="1"/>
</dbReference>
<keyword evidence="2" id="KW-0408">Iron</keyword>
<dbReference type="PANTHER" id="PTHR43432">
    <property type="entry name" value="SLR0285 PROTEIN"/>
    <property type="match status" value="1"/>
</dbReference>
<evidence type="ECO:0000256" key="1">
    <source>
        <dbReference type="ARBA" id="ARBA00022723"/>
    </source>
</evidence>
<organism evidence="4">
    <name type="scientific">Clostridium symbiosum</name>
    <name type="common">Bacteroides symbiosus</name>
    <dbReference type="NCBI Taxonomy" id="1512"/>
    <lineage>
        <taxon>Bacteria</taxon>
        <taxon>Bacillati</taxon>
        <taxon>Bacillota</taxon>
        <taxon>Clostridia</taxon>
        <taxon>Lachnospirales</taxon>
        <taxon>Lachnospiraceae</taxon>
        <taxon>Otoolea</taxon>
    </lineage>
</organism>
<accession>A0A6N3H8Y5</accession>
<reference evidence="4" key="1">
    <citation type="submission" date="2019-11" db="EMBL/GenBank/DDBJ databases">
        <authorList>
            <person name="Feng L."/>
        </authorList>
    </citation>
    <scope>NUCLEOTIDE SEQUENCE</scope>
    <source>
        <strain evidence="4">CsymbiosumLFYP84</strain>
    </source>
</reference>
<dbReference type="InterPro" id="IPR040086">
    <property type="entry name" value="MJ0683-like"/>
</dbReference>
<proteinExistence type="predicted"/>
<dbReference type="EMBL" id="CACRUA010000049">
    <property type="protein sequence ID" value="VYU72882.1"/>
    <property type="molecule type" value="Genomic_DNA"/>
</dbReference>
<evidence type="ECO:0000256" key="2">
    <source>
        <dbReference type="ARBA" id="ARBA00023004"/>
    </source>
</evidence>
<sequence length="202" mass="23408">MGGMTDCFQPFEAEHHVTYETICEMNRCGVGYLIVTKSHLIAQPEYLEILDKDLAHIQITVTTLDDNKALTYEKASIPSKRVEAIKKLQSAGYDVSIRLSPLIEDFMDFDSLNSLGINRCVVEFLRVNSWIKSWLHDVDFSGYRLKQGGYCHLPLEKKMEIIKKIRIPEITVCEDVTEHYEYWRDNFNPNKDDCCNLRLHNG</sequence>
<dbReference type="GO" id="GO:0046872">
    <property type="term" value="F:metal ion binding"/>
    <property type="evidence" value="ECO:0007669"/>
    <property type="project" value="UniProtKB-KW"/>
</dbReference>
<evidence type="ECO:0000256" key="3">
    <source>
        <dbReference type="ARBA" id="ARBA00023014"/>
    </source>
</evidence>
<protein>
    <submittedName>
        <fullName evidence="4">Uncharacterized protein</fullName>
    </submittedName>
</protein>
<dbReference type="GO" id="GO:0051536">
    <property type="term" value="F:iron-sulfur cluster binding"/>
    <property type="evidence" value="ECO:0007669"/>
    <property type="project" value="UniProtKB-KW"/>
</dbReference>
<gene>
    <name evidence="4" type="ORF">CSLFYP84_03596</name>
</gene>
<keyword evidence="1" id="KW-0479">Metal-binding</keyword>